<comment type="similarity">
    <text evidence="2 7">Belongs to the tetraspanin (TM4SF) family.</text>
</comment>
<evidence type="ECO:0000256" key="4">
    <source>
        <dbReference type="ARBA" id="ARBA00022989"/>
    </source>
</evidence>
<dbReference type="PIRSF" id="PIRSF002419">
    <property type="entry name" value="Tetraspanin"/>
    <property type="match status" value="1"/>
</dbReference>
<dbReference type="CDD" id="cd03127">
    <property type="entry name" value="tetraspanin_LEL"/>
    <property type="match status" value="1"/>
</dbReference>
<keyword evidence="4 7" id="KW-1133">Transmembrane helix</keyword>
<protein>
    <recommendedName>
        <fullName evidence="7">Tetraspanin</fullName>
    </recommendedName>
</protein>
<proteinExistence type="inferred from homology"/>
<feature type="transmembrane region" description="Helical" evidence="7">
    <location>
        <begin position="12"/>
        <end position="37"/>
    </location>
</feature>
<keyword evidence="5 7" id="KW-0472">Membrane</keyword>
<feature type="transmembrane region" description="Helical" evidence="7">
    <location>
        <begin position="49"/>
        <end position="73"/>
    </location>
</feature>
<dbReference type="AlphaFoldDB" id="A0AAW1U0K7"/>
<evidence type="ECO:0000256" key="2">
    <source>
        <dbReference type="ARBA" id="ARBA00006840"/>
    </source>
</evidence>
<organism evidence="8 9">
    <name type="scientific">Henosepilachna vigintioctopunctata</name>
    <dbReference type="NCBI Taxonomy" id="420089"/>
    <lineage>
        <taxon>Eukaryota</taxon>
        <taxon>Metazoa</taxon>
        <taxon>Ecdysozoa</taxon>
        <taxon>Arthropoda</taxon>
        <taxon>Hexapoda</taxon>
        <taxon>Insecta</taxon>
        <taxon>Pterygota</taxon>
        <taxon>Neoptera</taxon>
        <taxon>Endopterygota</taxon>
        <taxon>Coleoptera</taxon>
        <taxon>Polyphaga</taxon>
        <taxon>Cucujiformia</taxon>
        <taxon>Coccinelloidea</taxon>
        <taxon>Coccinellidae</taxon>
        <taxon>Epilachninae</taxon>
        <taxon>Epilachnini</taxon>
        <taxon>Henosepilachna</taxon>
    </lineage>
</organism>
<evidence type="ECO:0000256" key="6">
    <source>
        <dbReference type="PIRSR" id="PIRSR002419-1"/>
    </source>
</evidence>
<dbReference type="PANTHER" id="PTHR19282">
    <property type="entry name" value="TETRASPANIN"/>
    <property type="match status" value="1"/>
</dbReference>
<dbReference type="SUPFAM" id="SSF48652">
    <property type="entry name" value="Tetraspanin"/>
    <property type="match status" value="1"/>
</dbReference>
<accession>A0AAW1U0K7</accession>
<dbReference type="GO" id="GO:0005886">
    <property type="term" value="C:plasma membrane"/>
    <property type="evidence" value="ECO:0007669"/>
    <property type="project" value="TreeGrafter"/>
</dbReference>
<dbReference type="PANTHER" id="PTHR19282:SF521">
    <property type="entry name" value="IP01817P-RELATED"/>
    <property type="match status" value="1"/>
</dbReference>
<name>A0AAW1U0K7_9CUCU</name>
<dbReference type="Pfam" id="PF00335">
    <property type="entry name" value="Tetraspanin"/>
    <property type="match status" value="1"/>
</dbReference>
<feature type="transmembrane region" description="Helical" evidence="7">
    <location>
        <begin position="200"/>
        <end position="224"/>
    </location>
</feature>
<reference evidence="8 9" key="1">
    <citation type="submission" date="2023-03" db="EMBL/GenBank/DDBJ databases">
        <title>Genome insight into feeding habits of ladybird beetles.</title>
        <authorList>
            <person name="Li H.-S."/>
            <person name="Huang Y.-H."/>
            <person name="Pang H."/>
        </authorList>
    </citation>
    <scope>NUCLEOTIDE SEQUENCE [LARGE SCALE GENOMIC DNA]</scope>
    <source>
        <strain evidence="8">SYSU_2023b</strain>
        <tissue evidence="8">Whole body</tissue>
    </source>
</reference>
<dbReference type="InterPro" id="IPR008952">
    <property type="entry name" value="Tetraspanin_EC2_sf"/>
</dbReference>
<comment type="caution">
    <text evidence="8">The sequence shown here is derived from an EMBL/GenBank/DDBJ whole genome shotgun (WGS) entry which is preliminary data.</text>
</comment>
<feature type="disulfide bond" evidence="6">
    <location>
        <begin position="149"/>
        <end position="166"/>
    </location>
</feature>
<evidence type="ECO:0000313" key="9">
    <source>
        <dbReference type="Proteomes" id="UP001431783"/>
    </source>
</evidence>
<keyword evidence="6" id="KW-1015">Disulfide bond</keyword>
<dbReference type="EMBL" id="JARQZJ010000041">
    <property type="protein sequence ID" value="KAK9877361.1"/>
    <property type="molecule type" value="Genomic_DNA"/>
</dbReference>
<dbReference type="InterPro" id="IPR018499">
    <property type="entry name" value="Tetraspanin/Peripherin"/>
</dbReference>
<evidence type="ECO:0000313" key="8">
    <source>
        <dbReference type="EMBL" id="KAK9877361.1"/>
    </source>
</evidence>
<feature type="disulfide bond" evidence="6">
    <location>
        <begin position="148"/>
        <end position="186"/>
    </location>
</feature>
<evidence type="ECO:0000256" key="7">
    <source>
        <dbReference type="RuleBase" id="RU361218"/>
    </source>
</evidence>
<keyword evidence="3 7" id="KW-0812">Transmembrane</keyword>
<sequence>MGCISFLVKNLVFVVNFIFAVAGLALLILGCVFKFAYVNKLSTDTIPSALNVVSILVIIVGSLVFVTSFLGCCGAIRNSVCMLRLYAAILLAFFIIQLTIGIYAFVKIKDSDFKNDVKEALDKSFQKYDSKNNQYKDAIDILQQSMECCGLYDASTWERLGIPSSCCADNSKPCFKSSKDFFTKGCFDELFSFLDVAFRVLGHVIIAIGAAELLGAIFGCYLSGNIARRIRERY</sequence>
<dbReference type="InterPro" id="IPR000301">
    <property type="entry name" value="Tetraspanin_animals"/>
</dbReference>
<keyword evidence="9" id="KW-1185">Reference proteome</keyword>
<dbReference type="Proteomes" id="UP001431783">
    <property type="component" value="Unassembled WGS sequence"/>
</dbReference>
<feature type="transmembrane region" description="Helical" evidence="7">
    <location>
        <begin position="85"/>
        <end position="106"/>
    </location>
</feature>
<evidence type="ECO:0000256" key="1">
    <source>
        <dbReference type="ARBA" id="ARBA00004141"/>
    </source>
</evidence>
<evidence type="ECO:0000256" key="5">
    <source>
        <dbReference type="ARBA" id="ARBA00023136"/>
    </source>
</evidence>
<gene>
    <name evidence="8" type="ORF">WA026_017758</name>
</gene>
<dbReference type="PRINTS" id="PR00259">
    <property type="entry name" value="TMFOUR"/>
</dbReference>
<comment type="subcellular location">
    <subcellularLocation>
        <location evidence="1 7">Membrane</location>
        <topology evidence="1 7">Multi-pass membrane protein</topology>
    </subcellularLocation>
</comment>
<evidence type="ECO:0000256" key="3">
    <source>
        <dbReference type="ARBA" id="ARBA00022692"/>
    </source>
</evidence>
<dbReference type="Gene3D" id="1.10.1450.10">
    <property type="entry name" value="Tetraspanin"/>
    <property type="match status" value="1"/>
</dbReference>